<dbReference type="Proteomes" id="UP000515847">
    <property type="component" value="Chromosome"/>
</dbReference>
<dbReference type="PANTHER" id="PTHR34606:SF15">
    <property type="entry name" value="BON DOMAIN-CONTAINING PROTEIN"/>
    <property type="match status" value="1"/>
</dbReference>
<organism evidence="2 3">
    <name type="scientific">Thermanaerosceptrum fracticalcis</name>
    <dbReference type="NCBI Taxonomy" id="1712410"/>
    <lineage>
        <taxon>Bacteria</taxon>
        <taxon>Bacillati</taxon>
        <taxon>Bacillota</taxon>
        <taxon>Clostridia</taxon>
        <taxon>Eubacteriales</taxon>
        <taxon>Peptococcaceae</taxon>
        <taxon>Thermanaerosceptrum</taxon>
    </lineage>
</organism>
<feature type="domain" description="BON" evidence="1">
    <location>
        <begin position="225"/>
        <end position="294"/>
    </location>
</feature>
<sequence length="295" mass="31923">MTQDDMIKLKVEEALSENMHNSSLGVNVQVEKGYVTLTGIVDVLSEKDYAERVVNSISGIKGVNNALTVGMDGEITDEQITQQVIGKFFSEPQLEAQEVGATTKRGAVYLQGRVKTLAEANIARELASTVMGVKDVVMNQLKIGDNLEGPHDDATITNAVEVALSASEEVSARDVRTSCRNGVIYLDGTVNTLKEKETAGRLASTVPGVRRVVNNLSTRHGGNDRDSELTNLLRERLRKNEWATPGFQIEAYVIDGTAYLGGEVYSVEAKSQAELVAGGIPGIKQVHNDIEVARH</sequence>
<feature type="domain" description="BON" evidence="1">
    <location>
        <begin position="76"/>
        <end position="145"/>
    </location>
</feature>
<dbReference type="InterPro" id="IPR051686">
    <property type="entry name" value="Lipoprotein_DolP"/>
</dbReference>
<dbReference type="AlphaFoldDB" id="A0A7G6E4X2"/>
<feature type="domain" description="BON" evidence="1">
    <location>
        <begin position="152"/>
        <end position="220"/>
    </location>
</feature>
<dbReference type="InterPro" id="IPR014004">
    <property type="entry name" value="Transpt-assoc_nodulatn_dom_bac"/>
</dbReference>
<evidence type="ECO:0000313" key="3">
    <source>
        <dbReference type="Proteomes" id="UP000515847"/>
    </source>
</evidence>
<dbReference type="PROSITE" id="PS50914">
    <property type="entry name" value="BON"/>
    <property type="match status" value="4"/>
</dbReference>
<dbReference type="KEGG" id="tfr:BR63_12890"/>
<reference evidence="2 3" key="1">
    <citation type="journal article" date="2019" name="Front. Microbiol.">
        <title>Thermoanaerosceptrum fracticalcis gen. nov. sp. nov., a Novel Fumarate-Fermenting Microorganism From a Deep Fractured Carbonate Aquifer of the US Great Basin.</title>
        <authorList>
            <person name="Hamilton-Brehm S.D."/>
            <person name="Stewart L.E."/>
            <person name="Zavarin M."/>
            <person name="Caldwell M."/>
            <person name="Lawson P.A."/>
            <person name="Onstott T.C."/>
            <person name="Grzymski J."/>
            <person name="Neveux I."/>
            <person name="Lollar B.S."/>
            <person name="Russell C.E."/>
            <person name="Moser D.P."/>
        </authorList>
    </citation>
    <scope>NUCLEOTIDE SEQUENCE [LARGE SCALE GENOMIC DNA]</scope>
    <source>
        <strain evidence="2 3">DRI-13</strain>
    </source>
</reference>
<dbReference type="RefSeq" id="WP_034426231.1">
    <property type="nucleotide sequence ID" value="NZ_CP045798.1"/>
</dbReference>
<accession>A0A7G6E4X2</accession>
<gene>
    <name evidence="2" type="ORF">BR63_12890</name>
</gene>
<dbReference type="EMBL" id="CP045798">
    <property type="protein sequence ID" value="QNB47126.1"/>
    <property type="molecule type" value="Genomic_DNA"/>
</dbReference>
<name>A0A7G6E4X2_THEFR</name>
<evidence type="ECO:0000259" key="1">
    <source>
        <dbReference type="PROSITE" id="PS50914"/>
    </source>
</evidence>
<dbReference type="OrthoDB" id="1793159at2"/>
<dbReference type="Pfam" id="PF04972">
    <property type="entry name" value="BON"/>
    <property type="match status" value="4"/>
</dbReference>
<keyword evidence="3" id="KW-1185">Reference proteome</keyword>
<protein>
    <submittedName>
        <fullName evidence="2">BON domain-containing protein</fullName>
    </submittedName>
</protein>
<dbReference type="PANTHER" id="PTHR34606">
    <property type="entry name" value="BON DOMAIN-CONTAINING PROTEIN"/>
    <property type="match status" value="1"/>
</dbReference>
<proteinExistence type="predicted"/>
<evidence type="ECO:0000313" key="2">
    <source>
        <dbReference type="EMBL" id="QNB47126.1"/>
    </source>
</evidence>
<dbReference type="InterPro" id="IPR007055">
    <property type="entry name" value="BON_dom"/>
</dbReference>
<dbReference type="Gene3D" id="3.30.1340.30">
    <property type="match status" value="4"/>
</dbReference>
<feature type="domain" description="BON" evidence="1">
    <location>
        <begin position="3"/>
        <end position="71"/>
    </location>
</feature>
<dbReference type="SMART" id="SM00749">
    <property type="entry name" value="BON"/>
    <property type="match status" value="3"/>
</dbReference>